<evidence type="ECO:0000313" key="2">
    <source>
        <dbReference type="WBParaSite" id="PTRK_0001700600.1"/>
    </source>
</evidence>
<dbReference type="Proteomes" id="UP000038045">
    <property type="component" value="Unplaced"/>
</dbReference>
<name>A0A0N5A5M7_PARTI</name>
<evidence type="ECO:0000313" key="1">
    <source>
        <dbReference type="Proteomes" id="UP000038045"/>
    </source>
</evidence>
<proteinExistence type="predicted"/>
<sequence length="207" mass="23943">MDCSEGPNIINGSNNGLSNESEEIIRASGGLLHEKKKPVEKRKYQNIYTTQLVEDLKKTHANQEKTVDDKYISNLLYLTHDLSDNSSKRARIIFNPALTARNHLEEESKTLSKLEMELYKMFGRNGINNLEFRFDHGYKHIHDPAIREYFALGDLVISSTGLEMFGIKYEAYIVLAKNLITYFGHRYDQNNIEIDEIATLVKFIFYI</sequence>
<reference evidence="2" key="1">
    <citation type="submission" date="2017-02" db="UniProtKB">
        <authorList>
            <consortium name="WormBaseParasite"/>
        </authorList>
    </citation>
    <scope>IDENTIFICATION</scope>
</reference>
<organism evidence="1 2">
    <name type="scientific">Parastrongyloides trichosuri</name>
    <name type="common">Possum-specific nematode worm</name>
    <dbReference type="NCBI Taxonomy" id="131310"/>
    <lineage>
        <taxon>Eukaryota</taxon>
        <taxon>Metazoa</taxon>
        <taxon>Ecdysozoa</taxon>
        <taxon>Nematoda</taxon>
        <taxon>Chromadorea</taxon>
        <taxon>Rhabditida</taxon>
        <taxon>Tylenchina</taxon>
        <taxon>Panagrolaimomorpha</taxon>
        <taxon>Strongyloidoidea</taxon>
        <taxon>Strongyloididae</taxon>
        <taxon>Parastrongyloides</taxon>
    </lineage>
</organism>
<keyword evidence="1" id="KW-1185">Reference proteome</keyword>
<protein>
    <submittedName>
        <fullName evidence="2">Uncharacterized protein</fullName>
    </submittedName>
</protein>
<dbReference type="WBParaSite" id="PTRK_0001700600.1">
    <property type="protein sequence ID" value="PTRK_0001700600.1"/>
    <property type="gene ID" value="PTRK_0001700600"/>
</dbReference>
<dbReference type="AlphaFoldDB" id="A0A0N5A5M7"/>
<accession>A0A0N5A5M7</accession>